<dbReference type="GO" id="GO:0016973">
    <property type="term" value="P:poly(A)+ mRNA export from nucleus"/>
    <property type="evidence" value="ECO:0007669"/>
    <property type="project" value="TreeGrafter"/>
</dbReference>
<gene>
    <name evidence="1" type="ORF">TRFO_34240</name>
</gene>
<dbReference type="EMBL" id="MLAK01001010">
    <property type="protein sequence ID" value="OHS99335.1"/>
    <property type="molecule type" value="Genomic_DNA"/>
</dbReference>
<dbReference type="InterPro" id="IPR036388">
    <property type="entry name" value="WH-like_DNA-bd_sf"/>
</dbReference>
<dbReference type="AlphaFoldDB" id="A0A1J4JLQ1"/>
<dbReference type="PANTHER" id="PTHR12732">
    <property type="entry name" value="UNCHARACTERIZED PROTEASOME COMPONENT REGION PCI-CONTAINING"/>
    <property type="match status" value="1"/>
</dbReference>
<dbReference type="GO" id="GO:0006368">
    <property type="term" value="P:transcription elongation by RNA polymerase II"/>
    <property type="evidence" value="ECO:0007669"/>
    <property type="project" value="TreeGrafter"/>
</dbReference>
<dbReference type="GO" id="GO:0070390">
    <property type="term" value="C:transcription export complex 2"/>
    <property type="evidence" value="ECO:0007669"/>
    <property type="project" value="TreeGrafter"/>
</dbReference>
<dbReference type="GO" id="GO:0003723">
    <property type="term" value="F:RNA binding"/>
    <property type="evidence" value="ECO:0007669"/>
    <property type="project" value="InterPro"/>
</dbReference>
<proteinExistence type="predicted"/>
<dbReference type="RefSeq" id="XP_068352472.1">
    <property type="nucleotide sequence ID" value="XM_068509558.1"/>
</dbReference>
<name>A0A1J4JLQ1_9EUKA</name>
<dbReference type="GO" id="GO:0000973">
    <property type="term" value="P:post-transcriptional tethering of RNA polymerase II gene DNA at nuclear periphery"/>
    <property type="evidence" value="ECO:0007669"/>
    <property type="project" value="TreeGrafter"/>
</dbReference>
<dbReference type="InterPro" id="IPR045114">
    <property type="entry name" value="Csn12-like"/>
</dbReference>
<dbReference type="VEuPathDB" id="TrichDB:TRFO_34240"/>
<evidence type="ECO:0000313" key="1">
    <source>
        <dbReference type="EMBL" id="OHS99335.1"/>
    </source>
</evidence>
<reference evidence="1" key="1">
    <citation type="submission" date="2016-10" db="EMBL/GenBank/DDBJ databases">
        <authorList>
            <person name="Benchimol M."/>
            <person name="Almeida L.G."/>
            <person name="Vasconcelos A.T."/>
            <person name="Perreira-Neves A."/>
            <person name="Rosa I.A."/>
            <person name="Tasca T."/>
            <person name="Bogo M.R."/>
            <person name="de Souza W."/>
        </authorList>
    </citation>
    <scope>NUCLEOTIDE SEQUENCE [LARGE SCALE GENOMIC DNA]</scope>
    <source>
        <strain evidence="1">K</strain>
    </source>
</reference>
<dbReference type="GO" id="GO:0003690">
    <property type="term" value="F:double-stranded DNA binding"/>
    <property type="evidence" value="ECO:0007669"/>
    <property type="project" value="InterPro"/>
</dbReference>
<dbReference type="GeneID" id="94844262"/>
<dbReference type="PANTHER" id="PTHR12732:SF0">
    <property type="entry name" value="PCI DOMAIN-CONTAINING PROTEIN 2"/>
    <property type="match status" value="1"/>
</dbReference>
<dbReference type="Gene3D" id="1.10.10.10">
    <property type="entry name" value="Winged helix-like DNA-binding domain superfamily/Winged helix DNA-binding domain"/>
    <property type="match status" value="1"/>
</dbReference>
<dbReference type="OrthoDB" id="10252687at2759"/>
<protein>
    <submittedName>
        <fullName evidence="1">PCI domain containing protein</fullName>
    </submittedName>
</protein>
<dbReference type="SMART" id="SM00753">
    <property type="entry name" value="PAM"/>
    <property type="match status" value="1"/>
</dbReference>
<sequence>MSQIKTRVSNAIDNQDAFILGQYFDFNYLTNSRQFLQQFIGDSNLRQIQPQFWSDIIKNLIESTATDNLKKSFESYSQAVNIFIRSVNIIELKVPITKVIARSLLSYARNGLVNESDRLLSQIFSDVAKLSRQKLFDSPLLAVINATLSVRLLTNNYNLADKLLDQCSKMFKIDPTIYTTSELASYYYLKGKIEMVYERQKEAFHDLRKSLDFIPLNQKKDRRLVLAHFIPVSLSFGILPTEQLLQEYDLGIYCDFTKALETGDIRLFDNAFEVHQITLIRLGVLEMMAHAKKIVERRLLELVCLSWHQVVEKKNIIPIEAFVDAVNLASNTEISFDDAIIMLANLSYEKLVKMNIAYGPKKIIFAPNDTFPQPDISLDSD</sequence>
<keyword evidence="2" id="KW-1185">Reference proteome</keyword>
<evidence type="ECO:0000313" key="2">
    <source>
        <dbReference type="Proteomes" id="UP000179807"/>
    </source>
</evidence>
<organism evidence="1 2">
    <name type="scientific">Tritrichomonas foetus</name>
    <dbReference type="NCBI Taxonomy" id="1144522"/>
    <lineage>
        <taxon>Eukaryota</taxon>
        <taxon>Metamonada</taxon>
        <taxon>Parabasalia</taxon>
        <taxon>Tritrichomonadida</taxon>
        <taxon>Tritrichomonadidae</taxon>
        <taxon>Tritrichomonas</taxon>
    </lineage>
</organism>
<dbReference type="Proteomes" id="UP000179807">
    <property type="component" value="Unassembled WGS sequence"/>
</dbReference>
<comment type="caution">
    <text evidence="1">The sequence shown here is derived from an EMBL/GenBank/DDBJ whole genome shotgun (WGS) entry which is preliminary data.</text>
</comment>
<accession>A0A1J4JLQ1</accession>